<accession>A0A915HW35</accession>
<name>A0A915HW35_ROMCU</name>
<reference evidence="2" key="1">
    <citation type="submission" date="2022-11" db="UniProtKB">
        <authorList>
            <consortium name="WormBaseParasite"/>
        </authorList>
    </citation>
    <scope>IDENTIFICATION</scope>
</reference>
<sequence length="68" mass="7001">MVCSPSTRENSAVQSSGVAANVSKTNIVPFGYGRGTNVFKPVMETVCRQPAASSELMVTTFSAAGDAS</sequence>
<keyword evidence="1" id="KW-1185">Reference proteome</keyword>
<proteinExistence type="predicted"/>
<protein>
    <submittedName>
        <fullName evidence="2">Uncharacterized protein</fullName>
    </submittedName>
</protein>
<dbReference type="WBParaSite" id="nRc.2.0.1.t06109-RA">
    <property type="protein sequence ID" value="nRc.2.0.1.t06109-RA"/>
    <property type="gene ID" value="nRc.2.0.1.g06109"/>
</dbReference>
<dbReference type="Proteomes" id="UP000887565">
    <property type="component" value="Unplaced"/>
</dbReference>
<evidence type="ECO:0000313" key="1">
    <source>
        <dbReference type="Proteomes" id="UP000887565"/>
    </source>
</evidence>
<evidence type="ECO:0000313" key="2">
    <source>
        <dbReference type="WBParaSite" id="nRc.2.0.1.t06109-RA"/>
    </source>
</evidence>
<organism evidence="1 2">
    <name type="scientific">Romanomermis culicivorax</name>
    <name type="common">Nematode worm</name>
    <dbReference type="NCBI Taxonomy" id="13658"/>
    <lineage>
        <taxon>Eukaryota</taxon>
        <taxon>Metazoa</taxon>
        <taxon>Ecdysozoa</taxon>
        <taxon>Nematoda</taxon>
        <taxon>Enoplea</taxon>
        <taxon>Dorylaimia</taxon>
        <taxon>Mermithida</taxon>
        <taxon>Mermithoidea</taxon>
        <taxon>Mermithidae</taxon>
        <taxon>Romanomermis</taxon>
    </lineage>
</organism>
<dbReference type="AlphaFoldDB" id="A0A915HW35"/>